<keyword evidence="4 9" id="KW-0349">Heme</keyword>
<evidence type="ECO:0000256" key="10">
    <source>
        <dbReference type="RuleBase" id="RU000461"/>
    </source>
</evidence>
<dbReference type="Pfam" id="PF00067">
    <property type="entry name" value="p450"/>
    <property type="match status" value="1"/>
</dbReference>
<dbReference type="InterPro" id="IPR017972">
    <property type="entry name" value="Cyt_P450_CS"/>
</dbReference>
<evidence type="ECO:0000256" key="9">
    <source>
        <dbReference type="PIRSR" id="PIRSR602401-1"/>
    </source>
</evidence>
<protein>
    <submittedName>
        <fullName evidence="11">Cytochrome P450</fullName>
    </submittedName>
</protein>
<evidence type="ECO:0000256" key="7">
    <source>
        <dbReference type="ARBA" id="ARBA00023004"/>
    </source>
</evidence>
<evidence type="ECO:0000256" key="6">
    <source>
        <dbReference type="ARBA" id="ARBA00023002"/>
    </source>
</evidence>
<reference evidence="11" key="1">
    <citation type="submission" date="2020-11" db="EMBL/GenBank/DDBJ databases">
        <authorList>
            <consortium name="DOE Joint Genome Institute"/>
            <person name="Ahrendt S."/>
            <person name="Riley R."/>
            <person name="Andreopoulos W."/>
            <person name="LaButti K."/>
            <person name="Pangilinan J."/>
            <person name="Ruiz-duenas F.J."/>
            <person name="Barrasa J.M."/>
            <person name="Sanchez-Garcia M."/>
            <person name="Camarero S."/>
            <person name="Miyauchi S."/>
            <person name="Serrano A."/>
            <person name="Linde D."/>
            <person name="Babiker R."/>
            <person name="Drula E."/>
            <person name="Ayuso-Fernandez I."/>
            <person name="Pacheco R."/>
            <person name="Padilla G."/>
            <person name="Ferreira P."/>
            <person name="Barriuso J."/>
            <person name="Kellner H."/>
            <person name="Castanera R."/>
            <person name="Alfaro M."/>
            <person name="Ramirez L."/>
            <person name="Pisabarro A.G."/>
            <person name="Kuo A."/>
            <person name="Tritt A."/>
            <person name="Lipzen A."/>
            <person name="He G."/>
            <person name="Yan M."/>
            <person name="Ng V."/>
            <person name="Cullen D."/>
            <person name="Martin F."/>
            <person name="Rosso M.-N."/>
            <person name="Henrissat B."/>
            <person name="Hibbett D."/>
            <person name="Martinez A.T."/>
            <person name="Grigoriev I.V."/>
        </authorList>
    </citation>
    <scope>NUCLEOTIDE SEQUENCE</scope>
    <source>
        <strain evidence="11">AH 44721</strain>
    </source>
</reference>
<proteinExistence type="inferred from homology"/>
<dbReference type="InterPro" id="IPR036396">
    <property type="entry name" value="Cyt_P450_sf"/>
</dbReference>
<keyword evidence="5 9" id="KW-0479">Metal-binding</keyword>
<evidence type="ECO:0000256" key="1">
    <source>
        <dbReference type="ARBA" id="ARBA00001971"/>
    </source>
</evidence>
<evidence type="ECO:0000256" key="8">
    <source>
        <dbReference type="ARBA" id="ARBA00023033"/>
    </source>
</evidence>
<dbReference type="EMBL" id="JADNYJ010000088">
    <property type="protein sequence ID" value="KAF8887870.1"/>
    <property type="molecule type" value="Genomic_DNA"/>
</dbReference>
<feature type="binding site" description="axial binding residue" evidence="9">
    <location>
        <position position="541"/>
    </location>
    <ligand>
        <name>heme</name>
        <dbReference type="ChEBI" id="CHEBI:30413"/>
    </ligand>
    <ligandPart>
        <name>Fe</name>
        <dbReference type="ChEBI" id="CHEBI:18248"/>
    </ligandPart>
</feature>
<dbReference type="SUPFAM" id="SSF48264">
    <property type="entry name" value="Cytochrome P450"/>
    <property type="match status" value="1"/>
</dbReference>
<comment type="pathway">
    <text evidence="2">Secondary metabolite biosynthesis.</text>
</comment>
<keyword evidence="7 9" id="KW-0408">Iron</keyword>
<dbReference type="PANTHER" id="PTHR24305:SF29">
    <property type="entry name" value="BENZOATE-PARA-HYDROXYLASE"/>
    <property type="match status" value="1"/>
</dbReference>
<gene>
    <name evidence="11" type="ORF">CPB84DRAFT_1488374</name>
</gene>
<dbReference type="InterPro" id="IPR001128">
    <property type="entry name" value="Cyt_P450"/>
</dbReference>
<dbReference type="GO" id="GO:0020037">
    <property type="term" value="F:heme binding"/>
    <property type="evidence" value="ECO:0007669"/>
    <property type="project" value="InterPro"/>
</dbReference>
<comment type="similarity">
    <text evidence="3 10">Belongs to the cytochrome P450 family.</text>
</comment>
<comment type="cofactor">
    <cofactor evidence="1 9">
        <name>heme</name>
        <dbReference type="ChEBI" id="CHEBI:30413"/>
    </cofactor>
</comment>
<dbReference type="AlphaFoldDB" id="A0A9P5NFK1"/>
<dbReference type="InterPro" id="IPR002401">
    <property type="entry name" value="Cyt_P450_E_grp-I"/>
</dbReference>
<organism evidence="11 12">
    <name type="scientific">Gymnopilus junonius</name>
    <name type="common">Spectacular rustgill mushroom</name>
    <name type="synonym">Gymnopilus spectabilis subsp. junonius</name>
    <dbReference type="NCBI Taxonomy" id="109634"/>
    <lineage>
        <taxon>Eukaryota</taxon>
        <taxon>Fungi</taxon>
        <taxon>Dikarya</taxon>
        <taxon>Basidiomycota</taxon>
        <taxon>Agaricomycotina</taxon>
        <taxon>Agaricomycetes</taxon>
        <taxon>Agaricomycetidae</taxon>
        <taxon>Agaricales</taxon>
        <taxon>Agaricineae</taxon>
        <taxon>Hymenogastraceae</taxon>
        <taxon>Gymnopilus</taxon>
    </lineage>
</organism>
<keyword evidence="8 10" id="KW-0503">Monooxygenase</keyword>
<dbReference type="Gene3D" id="1.10.630.10">
    <property type="entry name" value="Cytochrome P450"/>
    <property type="match status" value="1"/>
</dbReference>
<evidence type="ECO:0000256" key="4">
    <source>
        <dbReference type="ARBA" id="ARBA00022617"/>
    </source>
</evidence>
<evidence type="ECO:0000313" key="12">
    <source>
        <dbReference type="Proteomes" id="UP000724874"/>
    </source>
</evidence>
<dbReference type="GO" id="GO:0004497">
    <property type="term" value="F:monooxygenase activity"/>
    <property type="evidence" value="ECO:0007669"/>
    <property type="project" value="UniProtKB-KW"/>
</dbReference>
<dbReference type="InterPro" id="IPR050121">
    <property type="entry name" value="Cytochrome_P450_monoxygenase"/>
</dbReference>
<evidence type="ECO:0000256" key="2">
    <source>
        <dbReference type="ARBA" id="ARBA00005179"/>
    </source>
</evidence>
<dbReference type="PROSITE" id="PS00086">
    <property type="entry name" value="CYTOCHROME_P450"/>
    <property type="match status" value="1"/>
</dbReference>
<dbReference type="PANTHER" id="PTHR24305">
    <property type="entry name" value="CYTOCHROME P450"/>
    <property type="match status" value="1"/>
</dbReference>
<evidence type="ECO:0000313" key="11">
    <source>
        <dbReference type="EMBL" id="KAF8887870.1"/>
    </source>
</evidence>
<evidence type="ECO:0000256" key="3">
    <source>
        <dbReference type="ARBA" id="ARBA00010617"/>
    </source>
</evidence>
<accession>A0A9P5NFK1</accession>
<dbReference type="PRINTS" id="PR00463">
    <property type="entry name" value="EP450I"/>
</dbReference>
<sequence>MKLNPTAYLLGLVKPDHPWLILAGVVLLAILRRITKPDPLKDIPGPWLAKHTPLLLAYHTRTGKRYLYVDKLHKKYGPFVRITPTQVSCAHPTAPSVIYAQGSASLPKTPFYRSFYVNGTPSLFSTQDRVGHSSKRRVLAHPFSYASVKQFEDWIRRSVAKMVMKLDQRARKSGVGISATTLGRASGSDTGPFGGVESESGEEVDVLMWLNYLTFDVISDLAFGEPLGMLDRETDVLLEDTKKEKSQAGVAAMIDFRGRTAAFLGLFPTLLPGSILEPLTRWIPDPFVQRGLQGTNTLSLIAQRCVKHRLDSDSSIRRGDLLDQLVDDMRSKQAQSHDRGGEGEVSEADVVTDAMLLLTAGSDTTANSTAAILFWIYSTPRVLEKLRDELTETLSAPLTVDSTVTLTFSDDNEATEEVADALGVPLHDQLKNLKYLSAVIDEGLRMFATNAFGLPRAVPEGTSVTVEDKTFYEGIELSTPAYTIQHDVAIWGTDADVFRPERWLASESASCAGSSDSESEKLGPAELKKYLLTFGVGPRACIGKNLAMLQMQILVAAFVMRYDLELRDKNELRSVEGFMHKPVDLWARIGMRGGL</sequence>
<name>A0A9P5NFK1_GYMJU</name>
<dbReference type="GO" id="GO:0005506">
    <property type="term" value="F:iron ion binding"/>
    <property type="evidence" value="ECO:0007669"/>
    <property type="project" value="InterPro"/>
</dbReference>
<keyword evidence="12" id="KW-1185">Reference proteome</keyword>
<evidence type="ECO:0000256" key="5">
    <source>
        <dbReference type="ARBA" id="ARBA00022723"/>
    </source>
</evidence>
<keyword evidence="6 10" id="KW-0560">Oxidoreductase</keyword>
<dbReference type="OrthoDB" id="1470350at2759"/>
<dbReference type="PRINTS" id="PR00385">
    <property type="entry name" value="P450"/>
</dbReference>
<dbReference type="Proteomes" id="UP000724874">
    <property type="component" value="Unassembled WGS sequence"/>
</dbReference>
<dbReference type="GO" id="GO:0016705">
    <property type="term" value="F:oxidoreductase activity, acting on paired donors, with incorporation or reduction of molecular oxygen"/>
    <property type="evidence" value="ECO:0007669"/>
    <property type="project" value="InterPro"/>
</dbReference>
<comment type="caution">
    <text evidence="11">The sequence shown here is derived from an EMBL/GenBank/DDBJ whole genome shotgun (WGS) entry which is preliminary data.</text>
</comment>